<dbReference type="PROSITE" id="PS00125">
    <property type="entry name" value="SER_THR_PHOSPHATASE"/>
    <property type="match status" value="1"/>
</dbReference>
<keyword evidence="7" id="KW-1185">Reference proteome</keyword>
<dbReference type="KEGG" id="goe:100904280"/>
<dbReference type="GO" id="GO:0004722">
    <property type="term" value="F:protein serine/threonine phosphatase activity"/>
    <property type="evidence" value="ECO:0007669"/>
    <property type="project" value="UniProtKB-EC"/>
</dbReference>
<keyword evidence="3 5" id="KW-0378">Hydrolase</keyword>
<dbReference type="InterPro" id="IPR004843">
    <property type="entry name" value="Calcineurin-like_PHP"/>
</dbReference>
<dbReference type="Pfam" id="PF00149">
    <property type="entry name" value="Metallophos"/>
    <property type="match status" value="1"/>
</dbReference>
<comment type="similarity">
    <text evidence="5">Belongs to the PPP phosphatase family.</text>
</comment>
<dbReference type="CDD" id="cd07415">
    <property type="entry name" value="MPP_PP2A_PP4_PP6"/>
    <property type="match status" value="1"/>
</dbReference>
<keyword evidence="2" id="KW-0479">Metal-binding</keyword>
<proteinExistence type="inferred from homology"/>
<sequence length="316" mass="35981">MKRASTRRAFRITTSDLDGWIEQLFERKPLAEKEVKLLTKKAKEILSKENNIHAVACPITVCGDIHGQFYDLLELFRIGGRPPDCSYLFMGDYVDRGLYSVEVVSLLVALKVRYKDKVHLLRGNHESRQVTQIYGFYDECLRKYGNANVWKAFTDLFDFLPVTGLISNTIICMHGGLSPSLKTLDDIRTLTRNIEVPTEGPVCDLLWSDPEDRPGFSVSPRGAGYIFGQDESEKFCRRNNLTLISRAHQLVMEGFKPTHNDKVVTVFSAPNYTYRSGNLAAIMEVDDNLHRGCIQFEAAPRKADQLPPKMKMDYFT</sequence>
<dbReference type="GeneID" id="100904280"/>
<dbReference type="GO" id="GO:0046872">
    <property type="term" value="F:metal ion binding"/>
    <property type="evidence" value="ECO:0007669"/>
    <property type="project" value="UniProtKB-KW"/>
</dbReference>
<name>A0AAJ7SGQ8_9ACAR</name>
<comment type="catalytic activity">
    <reaction evidence="5">
        <text>O-phospho-L-threonyl-[protein] + H2O = L-threonyl-[protein] + phosphate</text>
        <dbReference type="Rhea" id="RHEA:47004"/>
        <dbReference type="Rhea" id="RHEA-COMP:11060"/>
        <dbReference type="Rhea" id="RHEA-COMP:11605"/>
        <dbReference type="ChEBI" id="CHEBI:15377"/>
        <dbReference type="ChEBI" id="CHEBI:30013"/>
        <dbReference type="ChEBI" id="CHEBI:43474"/>
        <dbReference type="ChEBI" id="CHEBI:61977"/>
        <dbReference type="EC" id="3.1.3.16"/>
    </reaction>
</comment>
<dbReference type="AlphaFoldDB" id="A0AAJ7SGQ8"/>
<comment type="cofactor">
    <cofactor evidence="1">
        <name>Mn(2+)</name>
        <dbReference type="ChEBI" id="CHEBI:29035"/>
    </cofactor>
</comment>
<dbReference type="SMART" id="SM00156">
    <property type="entry name" value="PP2Ac"/>
    <property type="match status" value="1"/>
</dbReference>
<dbReference type="RefSeq" id="XP_028967618.1">
    <property type="nucleotide sequence ID" value="XM_029111785.1"/>
</dbReference>
<reference evidence="8" key="1">
    <citation type="submission" date="2025-08" db="UniProtKB">
        <authorList>
            <consortium name="RefSeq"/>
        </authorList>
    </citation>
    <scope>IDENTIFICATION</scope>
</reference>
<gene>
    <name evidence="8" type="primary">LOC100904280</name>
</gene>
<evidence type="ECO:0000256" key="4">
    <source>
        <dbReference type="ARBA" id="ARBA00023211"/>
    </source>
</evidence>
<evidence type="ECO:0000259" key="6">
    <source>
        <dbReference type="PROSITE" id="PS00125"/>
    </source>
</evidence>
<organism evidence="7 8">
    <name type="scientific">Galendromus occidentalis</name>
    <name type="common">western predatory mite</name>
    <dbReference type="NCBI Taxonomy" id="34638"/>
    <lineage>
        <taxon>Eukaryota</taxon>
        <taxon>Metazoa</taxon>
        <taxon>Ecdysozoa</taxon>
        <taxon>Arthropoda</taxon>
        <taxon>Chelicerata</taxon>
        <taxon>Arachnida</taxon>
        <taxon>Acari</taxon>
        <taxon>Parasitiformes</taxon>
        <taxon>Mesostigmata</taxon>
        <taxon>Gamasina</taxon>
        <taxon>Phytoseioidea</taxon>
        <taxon>Phytoseiidae</taxon>
        <taxon>Typhlodrominae</taxon>
        <taxon>Galendromus</taxon>
    </lineage>
</organism>
<dbReference type="Proteomes" id="UP000694867">
    <property type="component" value="Unplaced"/>
</dbReference>
<dbReference type="EC" id="3.1.3.16" evidence="5"/>
<evidence type="ECO:0000256" key="2">
    <source>
        <dbReference type="ARBA" id="ARBA00022723"/>
    </source>
</evidence>
<dbReference type="InterPro" id="IPR047129">
    <property type="entry name" value="PPA2-like"/>
</dbReference>
<dbReference type="PRINTS" id="PR00114">
    <property type="entry name" value="STPHPHTASE"/>
</dbReference>
<accession>A0AAJ7SGQ8</accession>
<dbReference type="InterPro" id="IPR006186">
    <property type="entry name" value="Ser/Thr-sp_prot-phosphatase"/>
</dbReference>
<evidence type="ECO:0000256" key="1">
    <source>
        <dbReference type="ARBA" id="ARBA00001936"/>
    </source>
</evidence>
<evidence type="ECO:0000313" key="8">
    <source>
        <dbReference type="RefSeq" id="XP_028967618.1"/>
    </source>
</evidence>
<dbReference type="InterPro" id="IPR029052">
    <property type="entry name" value="Metallo-depent_PP-like"/>
</dbReference>
<protein>
    <recommendedName>
        <fullName evidence="5">Serine/threonine-protein phosphatase</fullName>
        <ecNumber evidence="5">3.1.3.16</ecNumber>
    </recommendedName>
</protein>
<dbReference type="SUPFAM" id="SSF56300">
    <property type="entry name" value="Metallo-dependent phosphatases"/>
    <property type="match status" value="1"/>
</dbReference>
<dbReference type="Gene3D" id="3.60.21.10">
    <property type="match status" value="1"/>
</dbReference>
<evidence type="ECO:0000313" key="7">
    <source>
        <dbReference type="Proteomes" id="UP000694867"/>
    </source>
</evidence>
<evidence type="ECO:0000256" key="5">
    <source>
        <dbReference type="RuleBase" id="RU004273"/>
    </source>
</evidence>
<keyword evidence="4" id="KW-0464">Manganese</keyword>
<evidence type="ECO:0000256" key="3">
    <source>
        <dbReference type="ARBA" id="ARBA00022801"/>
    </source>
</evidence>
<feature type="domain" description="Serine/threonine specific protein phosphatases" evidence="6">
    <location>
        <begin position="121"/>
        <end position="126"/>
    </location>
</feature>
<dbReference type="PANTHER" id="PTHR45619">
    <property type="entry name" value="SERINE/THREONINE-PROTEIN PHOSPHATASE PP2A-RELATED"/>
    <property type="match status" value="1"/>
</dbReference>